<gene>
    <name evidence="2" type="ORF">C471_03598</name>
</gene>
<feature type="region of interest" description="Disordered" evidence="1">
    <location>
        <begin position="1"/>
        <end position="57"/>
    </location>
</feature>
<dbReference type="eggNOG" id="arCOG04570">
    <property type="taxonomic scope" value="Archaea"/>
</dbReference>
<dbReference type="PATRIC" id="fig|1227484.4.peg.734"/>
<dbReference type="EMBL" id="AOJE01000011">
    <property type="protein sequence ID" value="ELZ42511.1"/>
    <property type="molecule type" value="Genomic_DNA"/>
</dbReference>
<dbReference type="STRING" id="1227484.C471_03598"/>
<dbReference type="PANTHER" id="PTHR41913">
    <property type="entry name" value="DUF1684 DOMAIN-CONTAINING PROTEIN"/>
    <property type="match status" value="1"/>
</dbReference>
<accession>M0E427</accession>
<name>M0E427_9EURY</name>
<evidence type="ECO:0000256" key="1">
    <source>
        <dbReference type="SAM" id="MobiDB-lite"/>
    </source>
</evidence>
<sequence>MASSAIRPRTATLKPPATLDSDMTDDYAERLRANRREKDDFFAEHPQSPIPPEHRDDFDGLDYFAPNPDYRVEATVTVHDDPEPVEMETTASNPVRYLRIVTFAFEVDGEEHTLAGYRQEGDDGAVFVPFRDKTTGQQTYRNGRYMELEPDGDLADGDAVTIDFNLAYSPFCAYSETFSCPLPPEENWLEIVVPAGEKAPDIE</sequence>
<feature type="compositionally biased region" description="Basic and acidic residues" evidence="1">
    <location>
        <begin position="27"/>
        <end position="43"/>
    </location>
</feature>
<dbReference type="Pfam" id="PF07920">
    <property type="entry name" value="DUF1684"/>
    <property type="match status" value="1"/>
</dbReference>
<evidence type="ECO:0008006" key="4">
    <source>
        <dbReference type="Google" id="ProtNLM"/>
    </source>
</evidence>
<proteinExistence type="predicted"/>
<comment type="caution">
    <text evidence="2">The sequence shown here is derived from an EMBL/GenBank/DDBJ whole genome shotgun (WGS) entry which is preliminary data.</text>
</comment>
<keyword evidence="3" id="KW-1185">Reference proteome</keyword>
<dbReference type="AlphaFoldDB" id="M0E427"/>
<dbReference type="Gene3D" id="6.10.250.1680">
    <property type="match status" value="1"/>
</dbReference>
<dbReference type="PANTHER" id="PTHR41913:SF1">
    <property type="entry name" value="DUF1684 DOMAIN-CONTAINING PROTEIN"/>
    <property type="match status" value="1"/>
</dbReference>
<evidence type="ECO:0000313" key="3">
    <source>
        <dbReference type="Proteomes" id="UP000011514"/>
    </source>
</evidence>
<dbReference type="InterPro" id="IPR012467">
    <property type="entry name" value="DUF1684"/>
</dbReference>
<evidence type="ECO:0000313" key="2">
    <source>
        <dbReference type="EMBL" id="ELZ42511.1"/>
    </source>
</evidence>
<dbReference type="Proteomes" id="UP000011514">
    <property type="component" value="Unassembled WGS sequence"/>
</dbReference>
<organism evidence="2 3">
    <name type="scientific">Halorubrum saccharovorum DSM 1137</name>
    <dbReference type="NCBI Taxonomy" id="1227484"/>
    <lineage>
        <taxon>Archaea</taxon>
        <taxon>Methanobacteriati</taxon>
        <taxon>Methanobacteriota</taxon>
        <taxon>Stenosarchaea group</taxon>
        <taxon>Halobacteria</taxon>
        <taxon>Halobacteriales</taxon>
        <taxon>Haloferacaceae</taxon>
        <taxon>Halorubrum</taxon>
    </lineage>
</organism>
<protein>
    <recommendedName>
        <fullName evidence="4">DUF1684 domain-containing protein</fullName>
    </recommendedName>
</protein>
<reference evidence="2 3" key="1">
    <citation type="journal article" date="2014" name="PLoS Genet.">
        <title>Phylogenetically driven sequencing of extremely halophilic archaea reveals strategies for static and dynamic osmo-response.</title>
        <authorList>
            <person name="Becker E.A."/>
            <person name="Seitzer P.M."/>
            <person name="Tritt A."/>
            <person name="Larsen D."/>
            <person name="Krusor M."/>
            <person name="Yao A.I."/>
            <person name="Wu D."/>
            <person name="Madern D."/>
            <person name="Eisen J.A."/>
            <person name="Darling A.E."/>
            <person name="Facciotti M.T."/>
        </authorList>
    </citation>
    <scope>NUCLEOTIDE SEQUENCE [LARGE SCALE GENOMIC DNA]</scope>
    <source>
        <strain evidence="2 3">DSM 1137</strain>
    </source>
</reference>